<evidence type="ECO:0000256" key="2">
    <source>
        <dbReference type="ARBA" id="ARBA00022448"/>
    </source>
</evidence>
<dbReference type="GO" id="GO:0005886">
    <property type="term" value="C:plasma membrane"/>
    <property type="evidence" value="ECO:0007669"/>
    <property type="project" value="UniProtKB-SubCell"/>
</dbReference>
<dbReference type="InterPro" id="IPR036640">
    <property type="entry name" value="ABC1_TM_sf"/>
</dbReference>
<evidence type="ECO:0000313" key="11">
    <source>
        <dbReference type="EMBL" id="OGY57925.1"/>
    </source>
</evidence>
<dbReference type="InterPro" id="IPR017871">
    <property type="entry name" value="ABC_transporter-like_CS"/>
</dbReference>
<dbReference type="SMART" id="SM00382">
    <property type="entry name" value="AAA"/>
    <property type="match status" value="1"/>
</dbReference>
<dbReference type="FunFam" id="3.40.50.300:FF:000287">
    <property type="entry name" value="Multidrug ABC transporter ATP-binding protein"/>
    <property type="match status" value="1"/>
</dbReference>
<dbReference type="InterPro" id="IPR039421">
    <property type="entry name" value="Type_1_exporter"/>
</dbReference>
<keyword evidence="2" id="KW-0813">Transport</keyword>
<evidence type="ECO:0000256" key="8">
    <source>
        <dbReference type="SAM" id="Phobius"/>
    </source>
</evidence>
<proteinExistence type="predicted"/>
<evidence type="ECO:0000313" key="12">
    <source>
        <dbReference type="Proteomes" id="UP000178651"/>
    </source>
</evidence>
<dbReference type="Pfam" id="PF00005">
    <property type="entry name" value="ABC_tran"/>
    <property type="match status" value="1"/>
</dbReference>
<evidence type="ECO:0000256" key="7">
    <source>
        <dbReference type="ARBA" id="ARBA00023136"/>
    </source>
</evidence>
<dbReference type="PROSITE" id="PS50929">
    <property type="entry name" value="ABC_TM1F"/>
    <property type="match status" value="1"/>
</dbReference>
<feature type="transmembrane region" description="Helical" evidence="8">
    <location>
        <begin position="147"/>
        <end position="166"/>
    </location>
</feature>
<evidence type="ECO:0000256" key="1">
    <source>
        <dbReference type="ARBA" id="ARBA00004651"/>
    </source>
</evidence>
<feature type="transmembrane region" description="Helical" evidence="8">
    <location>
        <begin position="70"/>
        <end position="87"/>
    </location>
</feature>
<feature type="transmembrane region" description="Helical" evidence="8">
    <location>
        <begin position="285"/>
        <end position="305"/>
    </location>
</feature>
<dbReference type="Gene3D" id="1.20.1560.10">
    <property type="entry name" value="ABC transporter type 1, transmembrane domain"/>
    <property type="match status" value="1"/>
</dbReference>
<dbReference type="InterPro" id="IPR011527">
    <property type="entry name" value="ABC1_TM_dom"/>
</dbReference>
<dbReference type="PANTHER" id="PTHR24221">
    <property type="entry name" value="ATP-BINDING CASSETTE SUB-FAMILY B"/>
    <property type="match status" value="1"/>
</dbReference>
<dbReference type="GO" id="GO:0005524">
    <property type="term" value="F:ATP binding"/>
    <property type="evidence" value="ECO:0007669"/>
    <property type="project" value="UniProtKB-KW"/>
</dbReference>
<dbReference type="SUPFAM" id="SSF90123">
    <property type="entry name" value="ABC transporter transmembrane region"/>
    <property type="match status" value="1"/>
</dbReference>
<evidence type="ECO:0008006" key="13">
    <source>
        <dbReference type="Google" id="ProtNLM"/>
    </source>
</evidence>
<name>A0A1G1YZW0_9BACT</name>
<feature type="domain" description="ABC transporter" evidence="9">
    <location>
        <begin position="350"/>
        <end position="577"/>
    </location>
</feature>
<dbReference type="Gene3D" id="3.40.50.300">
    <property type="entry name" value="P-loop containing nucleotide triphosphate hydrolases"/>
    <property type="match status" value="1"/>
</dbReference>
<organism evidence="11 12">
    <name type="scientific">Candidatus Colwellbacteria bacterium RIFCSPHIGHO2_02_FULL_43_15</name>
    <dbReference type="NCBI Taxonomy" id="1797686"/>
    <lineage>
        <taxon>Bacteria</taxon>
        <taxon>Candidatus Colwelliibacteriota</taxon>
    </lineage>
</organism>
<dbReference type="AlphaFoldDB" id="A0A1G1YZW0"/>
<keyword evidence="6 8" id="KW-1133">Transmembrane helix</keyword>
<feature type="transmembrane region" description="Helical" evidence="8">
    <location>
        <begin position="172"/>
        <end position="191"/>
    </location>
</feature>
<evidence type="ECO:0000259" key="10">
    <source>
        <dbReference type="PROSITE" id="PS50929"/>
    </source>
</evidence>
<dbReference type="InterPro" id="IPR027417">
    <property type="entry name" value="P-loop_NTPase"/>
</dbReference>
<keyword evidence="3 8" id="KW-0812">Transmembrane</keyword>
<keyword evidence="4" id="KW-0547">Nucleotide-binding</keyword>
<protein>
    <recommendedName>
        <fullName evidence="13">ABC transporter ATP-binding protein</fullName>
    </recommendedName>
</protein>
<evidence type="ECO:0000256" key="6">
    <source>
        <dbReference type="ARBA" id="ARBA00022989"/>
    </source>
</evidence>
<reference evidence="11 12" key="1">
    <citation type="journal article" date="2016" name="Nat. Commun.">
        <title>Thousands of microbial genomes shed light on interconnected biogeochemical processes in an aquifer system.</title>
        <authorList>
            <person name="Anantharaman K."/>
            <person name="Brown C.T."/>
            <person name="Hug L.A."/>
            <person name="Sharon I."/>
            <person name="Castelle C.J."/>
            <person name="Probst A.J."/>
            <person name="Thomas B.C."/>
            <person name="Singh A."/>
            <person name="Wilkins M.J."/>
            <person name="Karaoz U."/>
            <person name="Brodie E.L."/>
            <person name="Williams K.H."/>
            <person name="Hubbard S.S."/>
            <person name="Banfield J.F."/>
        </authorList>
    </citation>
    <scope>NUCLEOTIDE SEQUENCE [LARGE SCALE GENOMIC DNA]</scope>
</reference>
<dbReference type="Pfam" id="PF00664">
    <property type="entry name" value="ABC_membrane"/>
    <property type="match status" value="1"/>
</dbReference>
<dbReference type="PANTHER" id="PTHR24221:SF654">
    <property type="entry name" value="ATP-BINDING CASSETTE SUB-FAMILY B MEMBER 6"/>
    <property type="match status" value="1"/>
</dbReference>
<dbReference type="GO" id="GO:0034040">
    <property type="term" value="F:ATPase-coupled lipid transmembrane transporter activity"/>
    <property type="evidence" value="ECO:0007669"/>
    <property type="project" value="TreeGrafter"/>
</dbReference>
<evidence type="ECO:0000256" key="4">
    <source>
        <dbReference type="ARBA" id="ARBA00022741"/>
    </source>
</evidence>
<feature type="transmembrane region" description="Helical" evidence="8">
    <location>
        <begin position="257"/>
        <end position="279"/>
    </location>
</feature>
<dbReference type="InterPro" id="IPR003439">
    <property type="entry name" value="ABC_transporter-like_ATP-bd"/>
</dbReference>
<gene>
    <name evidence="11" type="ORF">A3D47_00795</name>
</gene>
<dbReference type="PROSITE" id="PS00211">
    <property type="entry name" value="ABC_TRANSPORTER_1"/>
    <property type="match status" value="1"/>
</dbReference>
<dbReference type="PROSITE" id="PS50893">
    <property type="entry name" value="ABC_TRANSPORTER_2"/>
    <property type="match status" value="1"/>
</dbReference>
<feature type="non-terminal residue" evidence="11">
    <location>
        <position position="577"/>
    </location>
</feature>
<dbReference type="GO" id="GO:0140359">
    <property type="term" value="F:ABC-type transporter activity"/>
    <property type="evidence" value="ECO:0007669"/>
    <property type="project" value="InterPro"/>
</dbReference>
<dbReference type="Proteomes" id="UP000178651">
    <property type="component" value="Unassembled WGS sequence"/>
</dbReference>
<sequence>MEKRVITKEAVHQVLRDYWHQYKDHPWHVGVGFFLPAIGVILVFFVPPLIVARLINIFVEQGEISTNTAGSYVLLFGGLWLLGEVFWRIGMNSLIKVETKGINSLSRTAFRRLTERDYDFYTDNFVGSLTKKALAFARSFETLTDTLVFNVVTQILPIIFAVIVLWRYSPWIPLVLVFWMAIGIAVGLPIIRRRSKLVALRHEASSRTAGRLSDSMTNMLAIKSFSKEEQEYDAYGRYVDDFTAKFKKASDYQNLRFDVLMSPIYVITNVFGLILSVFFAERLGLQPGVIVIVFSYYSLVTRILWDVSRTYRHIESSISEAAEFTQMFLDPPAVQDRADAKLLEVTTAGIRFDRANFKYSGDQNTNGSFLNNFSLDIKAKEKVGLVGPSGGGKTTITKLLLRFVDLQSGSITIDGQNIKEVTQASLRQAIAYVPQEPLLFHRTLFENIAYGNEGASKEDVVKAAKLARADEFIAQLTKGYETLVGERGIKLSGGQRQRIAIARALLKNSPILVLDEATSSLDSESEKYIQEGLWELMKDKTALVIAHRLSTIKHLDRIIVLNEGKIVQDGTHSKLIK</sequence>
<feature type="domain" description="ABC transmembrane type-1" evidence="10">
    <location>
        <begin position="37"/>
        <end position="316"/>
    </location>
</feature>
<evidence type="ECO:0000256" key="3">
    <source>
        <dbReference type="ARBA" id="ARBA00022692"/>
    </source>
</evidence>
<evidence type="ECO:0000259" key="9">
    <source>
        <dbReference type="PROSITE" id="PS50893"/>
    </source>
</evidence>
<comment type="caution">
    <text evidence="11">The sequence shown here is derived from an EMBL/GenBank/DDBJ whole genome shotgun (WGS) entry which is preliminary data.</text>
</comment>
<keyword evidence="7 8" id="KW-0472">Membrane</keyword>
<accession>A0A1G1YZW0</accession>
<evidence type="ECO:0000256" key="5">
    <source>
        <dbReference type="ARBA" id="ARBA00022840"/>
    </source>
</evidence>
<feature type="transmembrane region" description="Helical" evidence="8">
    <location>
        <begin position="29"/>
        <end position="50"/>
    </location>
</feature>
<dbReference type="EMBL" id="MHIU01000014">
    <property type="protein sequence ID" value="OGY57925.1"/>
    <property type="molecule type" value="Genomic_DNA"/>
</dbReference>
<dbReference type="GO" id="GO:0016887">
    <property type="term" value="F:ATP hydrolysis activity"/>
    <property type="evidence" value="ECO:0007669"/>
    <property type="project" value="InterPro"/>
</dbReference>
<dbReference type="SUPFAM" id="SSF52540">
    <property type="entry name" value="P-loop containing nucleoside triphosphate hydrolases"/>
    <property type="match status" value="1"/>
</dbReference>
<comment type="subcellular location">
    <subcellularLocation>
        <location evidence="1">Cell membrane</location>
        <topology evidence="1">Multi-pass membrane protein</topology>
    </subcellularLocation>
</comment>
<dbReference type="InterPro" id="IPR003593">
    <property type="entry name" value="AAA+_ATPase"/>
</dbReference>
<keyword evidence="5" id="KW-0067">ATP-binding</keyword>